<keyword evidence="10 15" id="KW-0460">Magnesium</keyword>
<evidence type="ECO:0000256" key="11">
    <source>
        <dbReference type="ARBA" id="ARBA00022932"/>
    </source>
</evidence>
<evidence type="ECO:0000256" key="1">
    <source>
        <dbReference type="ARBA" id="ARBA00001936"/>
    </source>
</evidence>
<evidence type="ECO:0000256" key="7">
    <source>
        <dbReference type="ARBA" id="ARBA00022723"/>
    </source>
</evidence>
<feature type="binding site" evidence="14">
    <location>
        <position position="22"/>
    </location>
    <ligand>
        <name>substrate</name>
    </ligand>
</feature>
<dbReference type="AlphaFoldDB" id="A0A0U3U8N4"/>
<keyword evidence="11" id="KW-0239">DNA-directed DNA polymerase</keyword>
<dbReference type="GO" id="GO:0008408">
    <property type="term" value="F:3'-5' exonuclease activity"/>
    <property type="evidence" value="ECO:0007669"/>
    <property type="project" value="TreeGrafter"/>
</dbReference>
<dbReference type="GO" id="GO:0046872">
    <property type="term" value="F:metal ion binding"/>
    <property type="evidence" value="ECO:0007669"/>
    <property type="project" value="UniProtKB-KW"/>
</dbReference>
<keyword evidence="4" id="KW-0548">Nucleotidyltransferase</keyword>
<dbReference type="GO" id="GO:0003887">
    <property type="term" value="F:DNA-directed DNA polymerase activity"/>
    <property type="evidence" value="ECO:0007669"/>
    <property type="project" value="UniProtKB-KW"/>
</dbReference>
<keyword evidence="12 15" id="KW-0464">Manganese</keyword>
<feature type="binding site" evidence="15">
    <location>
        <position position="20"/>
    </location>
    <ligand>
        <name>a divalent metal cation</name>
        <dbReference type="ChEBI" id="CHEBI:60240"/>
        <label>1</label>
        <note>catalytic</note>
    </ligand>
</feature>
<dbReference type="PANTHER" id="PTHR30231:SF41">
    <property type="entry name" value="DNA POLYMERASE III SUBUNIT EPSILON"/>
    <property type="match status" value="1"/>
</dbReference>
<evidence type="ECO:0000256" key="15">
    <source>
        <dbReference type="PIRSR" id="PIRSR606309-3"/>
    </source>
</evidence>
<feature type="binding site" evidence="15">
    <location>
        <position position="170"/>
    </location>
    <ligand>
        <name>a divalent metal cation</name>
        <dbReference type="ChEBI" id="CHEBI:60240"/>
        <label>1</label>
        <note>catalytic</note>
    </ligand>
</feature>
<dbReference type="InterPro" id="IPR012337">
    <property type="entry name" value="RNaseH-like_sf"/>
</dbReference>
<comment type="cofactor">
    <cofactor evidence="15">
        <name>Mg(2+)</name>
        <dbReference type="ChEBI" id="CHEBI:18420"/>
    </cofactor>
    <cofactor evidence="15">
        <name>Mn(2+)</name>
        <dbReference type="ChEBI" id="CHEBI:29035"/>
    </cofactor>
    <text evidence="15">Binds 2 divalent metal cations. Magnesium or manganese.</text>
</comment>
<dbReference type="InterPro" id="IPR006309">
    <property type="entry name" value="DnaQ_proteo"/>
</dbReference>
<keyword evidence="3" id="KW-0808">Transferase</keyword>
<dbReference type="SUPFAM" id="SSF53098">
    <property type="entry name" value="Ribonuclease H-like"/>
    <property type="match status" value="1"/>
</dbReference>
<evidence type="ECO:0000256" key="2">
    <source>
        <dbReference type="ARBA" id="ARBA00020352"/>
    </source>
</evidence>
<feature type="domain" description="Exonuclease" evidence="16">
    <location>
        <begin position="15"/>
        <end position="187"/>
    </location>
</feature>
<feature type="binding site" evidence="14">
    <location>
        <position position="20"/>
    </location>
    <ligand>
        <name>substrate</name>
    </ligand>
</feature>
<evidence type="ECO:0000256" key="3">
    <source>
        <dbReference type="ARBA" id="ARBA00022679"/>
    </source>
</evidence>
<dbReference type="Gene3D" id="3.30.420.10">
    <property type="entry name" value="Ribonuclease H-like superfamily/Ribonuclease H"/>
    <property type="match status" value="1"/>
</dbReference>
<evidence type="ECO:0000256" key="10">
    <source>
        <dbReference type="ARBA" id="ARBA00022842"/>
    </source>
</evidence>
<dbReference type="NCBIfam" id="NF004316">
    <property type="entry name" value="PRK05711.1"/>
    <property type="match status" value="1"/>
</dbReference>
<evidence type="ECO:0000256" key="8">
    <source>
        <dbReference type="ARBA" id="ARBA00022801"/>
    </source>
</evidence>
<evidence type="ECO:0000313" key="17">
    <source>
        <dbReference type="EMBL" id="ALV86686.1"/>
    </source>
</evidence>
<feature type="binding site" evidence="14">
    <location>
        <position position="70"/>
    </location>
    <ligand>
        <name>substrate</name>
    </ligand>
</feature>
<dbReference type="InterPro" id="IPR006054">
    <property type="entry name" value="DnaQ"/>
</dbReference>
<evidence type="ECO:0000256" key="5">
    <source>
        <dbReference type="ARBA" id="ARBA00022705"/>
    </source>
</evidence>
<name>A0A0U3U8N4_9BACT</name>
<feature type="binding site" evidence="15">
    <location>
        <position position="22"/>
    </location>
    <ligand>
        <name>a divalent metal cation</name>
        <dbReference type="ChEBI" id="CHEBI:60240"/>
        <label>1</label>
        <note>catalytic</note>
    </ligand>
</feature>
<feature type="active site" description="Proton acceptor" evidence="13">
    <location>
        <position position="165"/>
    </location>
</feature>
<reference evidence="17" key="1">
    <citation type="submission" date="2015-10" db="EMBL/GenBank/DDBJ databases">
        <title>Biosynthesis of SCL-MCL polyhydroxyalkanoates by metagenomic clones in Pseudomonas putida.</title>
        <authorList>
            <person name="Cheng J."/>
            <person name="Charles T.C."/>
        </authorList>
    </citation>
    <scope>NUCLEOTIDE SEQUENCE</scope>
</reference>
<dbReference type="InterPro" id="IPR036397">
    <property type="entry name" value="RNaseH_sf"/>
</dbReference>
<keyword evidence="7 15" id="KW-0479">Metal-binding</keyword>
<feature type="binding site" evidence="14">
    <location>
        <position position="170"/>
    </location>
    <ligand>
        <name>substrate</name>
    </ligand>
</feature>
<keyword evidence="8" id="KW-0378">Hydrolase</keyword>
<dbReference type="SMART" id="SM00479">
    <property type="entry name" value="EXOIII"/>
    <property type="match status" value="1"/>
</dbReference>
<keyword evidence="9" id="KW-0269">Exonuclease</keyword>
<dbReference type="GO" id="GO:0045004">
    <property type="term" value="P:DNA replication proofreading"/>
    <property type="evidence" value="ECO:0007669"/>
    <property type="project" value="TreeGrafter"/>
</dbReference>
<dbReference type="NCBIfam" id="TIGR01406">
    <property type="entry name" value="dnaQ_proteo"/>
    <property type="match status" value="1"/>
</dbReference>
<keyword evidence="5" id="KW-0235">DNA replication</keyword>
<dbReference type="PANTHER" id="PTHR30231">
    <property type="entry name" value="DNA POLYMERASE III SUBUNIT EPSILON"/>
    <property type="match status" value="1"/>
</dbReference>
<keyword evidence="6" id="KW-0540">Nuclease</keyword>
<evidence type="ECO:0000256" key="4">
    <source>
        <dbReference type="ARBA" id="ARBA00022695"/>
    </source>
</evidence>
<evidence type="ECO:0000256" key="13">
    <source>
        <dbReference type="PIRSR" id="PIRSR606309-1"/>
    </source>
</evidence>
<proteinExistence type="predicted"/>
<evidence type="ECO:0000256" key="9">
    <source>
        <dbReference type="ARBA" id="ARBA00022839"/>
    </source>
</evidence>
<sequence>MVARRAARGGSSMTRQIFLDTETTGLSAESGDRLIEIGCLEMVNRRLTGNTLHLYVNPERSSHEDALKVHGLTDEFLADKPRFGEVADQLLAFVAGAEIVIHNAAFDVGFLDAELRRIGREAFRSHVTLVTDSLLLARETFPGKSNSLDALCRRLEVDNSSRTLHGALLDAGLLAEVYIRMTRGQDSLVIEAGGSSTTTGSSADVPQIDLREFVLHLVVVSDEERAAHEALLVDLDKASGGKTVWRRVA</sequence>
<evidence type="ECO:0000256" key="6">
    <source>
        <dbReference type="ARBA" id="ARBA00022722"/>
    </source>
</evidence>
<dbReference type="GO" id="GO:0005829">
    <property type="term" value="C:cytosol"/>
    <property type="evidence" value="ECO:0007669"/>
    <property type="project" value="TreeGrafter"/>
</dbReference>
<dbReference type="FunFam" id="3.30.420.10:FF:000012">
    <property type="entry name" value="DNA polymerase III subunit epsilon"/>
    <property type="match status" value="1"/>
</dbReference>
<dbReference type="NCBIfam" id="TIGR00573">
    <property type="entry name" value="dnaq"/>
    <property type="match status" value="1"/>
</dbReference>
<evidence type="ECO:0000256" key="12">
    <source>
        <dbReference type="ARBA" id="ARBA00023211"/>
    </source>
</evidence>
<dbReference type="EMBL" id="KT944272">
    <property type="protein sequence ID" value="ALV86686.1"/>
    <property type="molecule type" value="Genomic_DNA"/>
</dbReference>
<protein>
    <recommendedName>
        <fullName evidence="2">DNA polymerase III subunit epsilon</fullName>
    </recommendedName>
</protein>
<dbReference type="GO" id="GO:0003677">
    <property type="term" value="F:DNA binding"/>
    <property type="evidence" value="ECO:0007669"/>
    <property type="project" value="InterPro"/>
</dbReference>
<accession>A0A0U3U8N4</accession>
<evidence type="ECO:0000256" key="14">
    <source>
        <dbReference type="PIRSR" id="PIRSR606309-2"/>
    </source>
</evidence>
<dbReference type="CDD" id="cd06131">
    <property type="entry name" value="DNA_pol_III_epsilon_Ecoli_like"/>
    <property type="match status" value="1"/>
</dbReference>
<organism evidence="17">
    <name type="scientific">uncultured bacterium 51</name>
    <dbReference type="NCBI Taxonomy" id="1748279"/>
    <lineage>
        <taxon>Bacteria</taxon>
        <taxon>environmental samples</taxon>
    </lineage>
</organism>
<dbReference type="InterPro" id="IPR013520">
    <property type="entry name" value="Ribonucl_H"/>
</dbReference>
<comment type="cofactor">
    <cofactor evidence="1">
        <name>Mn(2+)</name>
        <dbReference type="ChEBI" id="CHEBI:29035"/>
    </cofactor>
</comment>
<dbReference type="Pfam" id="PF00929">
    <property type="entry name" value="RNase_T"/>
    <property type="match status" value="1"/>
</dbReference>
<evidence type="ECO:0000259" key="16">
    <source>
        <dbReference type="SMART" id="SM00479"/>
    </source>
</evidence>